<reference evidence="4 5" key="1">
    <citation type="submission" date="2024-02" db="EMBL/GenBank/DDBJ databases">
        <authorList>
            <person name="Daric V."/>
            <person name="Darras S."/>
        </authorList>
    </citation>
    <scope>NUCLEOTIDE SEQUENCE [LARGE SCALE GENOMIC DNA]</scope>
</reference>
<evidence type="ECO:0000259" key="3">
    <source>
        <dbReference type="SMART" id="SM00875"/>
    </source>
</evidence>
<evidence type="ECO:0000256" key="1">
    <source>
        <dbReference type="ARBA" id="ARBA00022441"/>
    </source>
</evidence>
<dbReference type="Pfam" id="PF01344">
    <property type="entry name" value="Kelch_1"/>
    <property type="match status" value="2"/>
</dbReference>
<dbReference type="InterPro" id="IPR011705">
    <property type="entry name" value="BACK"/>
</dbReference>
<dbReference type="EMBL" id="CAWYQH010000079">
    <property type="protein sequence ID" value="CAK8681042.1"/>
    <property type="molecule type" value="Genomic_DNA"/>
</dbReference>
<keyword evidence="2" id="KW-0677">Repeat</keyword>
<dbReference type="SMART" id="SM00875">
    <property type="entry name" value="BACK"/>
    <property type="match status" value="1"/>
</dbReference>
<accession>A0ABP0FN23</accession>
<proteinExistence type="predicted"/>
<dbReference type="Gene3D" id="3.30.710.10">
    <property type="entry name" value="Potassium Channel Kv1.1, Chain A"/>
    <property type="match status" value="1"/>
</dbReference>
<sequence length="451" mass="51463">MDGEFPADMDNIYDVIAAADYMQLALVQNRCSEYLIDNLTVSNVLVTWLCSIQYEMKTLQLQTEAFIIQNLSTLVGKDVFSELNHYQFNCLIQFCNNKTPPEVICKCLVNWVSHDEAKRETYFSQLFGHINLRSMSASRLLDMKEINLVRNSQECLTKILNTLKFRPANAASSSSKCALLLLNSSITYILAFDAKTKKWSALPKIQGKEVTVLFSQHGAYALDQDFSRIQTLDLKHSVGWSKFLYNSLQPCYENFSWTIWNDCIFVCGGKNVQASTQHKITSKVMRLYLPQHQWIDERNMRIERKHHAVANVGDKLFVMGGLSSDAKIQNSVECYDGTFWKLVSPMHEARYNFVAVVVHGQIFAVGGLAQNKENIEPCLTVERYDPSTNIWCHVASLIKRITAETPVCVHDGKIYVVFGREVDVYDTAKNNWSILVTANEVEWKAIIVKLF</sequence>
<gene>
    <name evidence="4" type="ORF">CVLEPA_LOCUS11282</name>
</gene>
<dbReference type="Gene3D" id="1.25.40.420">
    <property type="match status" value="1"/>
</dbReference>
<dbReference type="InterPro" id="IPR006652">
    <property type="entry name" value="Kelch_1"/>
</dbReference>
<protein>
    <recommendedName>
        <fullName evidence="3">BACK domain-containing protein</fullName>
    </recommendedName>
</protein>
<feature type="domain" description="BACK" evidence="3">
    <location>
        <begin position="44"/>
        <end position="144"/>
    </location>
</feature>
<organism evidence="4 5">
    <name type="scientific">Clavelina lepadiformis</name>
    <name type="common">Light-bulb sea squirt</name>
    <name type="synonym">Ascidia lepadiformis</name>
    <dbReference type="NCBI Taxonomy" id="159417"/>
    <lineage>
        <taxon>Eukaryota</taxon>
        <taxon>Metazoa</taxon>
        <taxon>Chordata</taxon>
        <taxon>Tunicata</taxon>
        <taxon>Ascidiacea</taxon>
        <taxon>Aplousobranchia</taxon>
        <taxon>Clavelinidae</taxon>
        <taxon>Clavelina</taxon>
    </lineage>
</organism>
<dbReference type="Pfam" id="PF07707">
    <property type="entry name" value="BACK"/>
    <property type="match status" value="1"/>
</dbReference>
<dbReference type="PANTHER" id="PTHR45632">
    <property type="entry name" value="LD33804P"/>
    <property type="match status" value="1"/>
</dbReference>
<keyword evidence="5" id="KW-1185">Reference proteome</keyword>
<dbReference type="InterPro" id="IPR015915">
    <property type="entry name" value="Kelch-typ_b-propeller"/>
</dbReference>
<dbReference type="InterPro" id="IPR011333">
    <property type="entry name" value="SKP1/BTB/POZ_sf"/>
</dbReference>
<name>A0ABP0FN23_CLALP</name>
<dbReference type="Proteomes" id="UP001642483">
    <property type="component" value="Unassembled WGS sequence"/>
</dbReference>
<dbReference type="Gene3D" id="2.120.10.80">
    <property type="entry name" value="Kelch-type beta propeller"/>
    <property type="match status" value="1"/>
</dbReference>
<evidence type="ECO:0000313" key="5">
    <source>
        <dbReference type="Proteomes" id="UP001642483"/>
    </source>
</evidence>
<comment type="caution">
    <text evidence="4">The sequence shown here is derived from an EMBL/GenBank/DDBJ whole genome shotgun (WGS) entry which is preliminary data.</text>
</comment>
<evidence type="ECO:0000313" key="4">
    <source>
        <dbReference type="EMBL" id="CAK8681042.1"/>
    </source>
</evidence>
<keyword evidence="1" id="KW-0880">Kelch repeat</keyword>
<dbReference type="SUPFAM" id="SSF117281">
    <property type="entry name" value="Kelch motif"/>
    <property type="match status" value="1"/>
</dbReference>
<dbReference type="PANTHER" id="PTHR45632:SF3">
    <property type="entry name" value="KELCH-LIKE PROTEIN 32"/>
    <property type="match status" value="1"/>
</dbReference>
<dbReference type="SMART" id="SM00612">
    <property type="entry name" value="Kelch"/>
    <property type="match status" value="3"/>
</dbReference>
<evidence type="ECO:0000256" key="2">
    <source>
        <dbReference type="ARBA" id="ARBA00022737"/>
    </source>
</evidence>